<keyword evidence="3" id="KW-1185">Reference proteome</keyword>
<dbReference type="AlphaFoldDB" id="A0A8T0Q7B4"/>
<dbReference type="Proteomes" id="UP000823388">
    <property type="component" value="Chromosome 7N"/>
</dbReference>
<evidence type="ECO:0000313" key="3">
    <source>
        <dbReference type="Proteomes" id="UP000823388"/>
    </source>
</evidence>
<dbReference type="EMBL" id="CM029050">
    <property type="protein sequence ID" value="KAG2569225.1"/>
    <property type="molecule type" value="Genomic_DNA"/>
</dbReference>
<comment type="caution">
    <text evidence="2">The sequence shown here is derived from an EMBL/GenBank/DDBJ whole genome shotgun (WGS) entry which is preliminary data.</text>
</comment>
<proteinExistence type="predicted"/>
<evidence type="ECO:0000256" key="1">
    <source>
        <dbReference type="SAM" id="MobiDB-lite"/>
    </source>
</evidence>
<organism evidence="2 3">
    <name type="scientific">Panicum virgatum</name>
    <name type="common">Blackwell switchgrass</name>
    <dbReference type="NCBI Taxonomy" id="38727"/>
    <lineage>
        <taxon>Eukaryota</taxon>
        <taxon>Viridiplantae</taxon>
        <taxon>Streptophyta</taxon>
        <taxon>Embryophyta</taxon>
        <taxon>Tracheophyta</taxon>
        <taxon>Spermatophyta</taxon>
        <taxon>Magnoliopsida</taxon>
        <taxon>Liliopsida</taxon>
        <taxon>Poales</taxon>
        <taxon>Poaceae</taxon>
        <taxon>PACMAD clade</taxon>
        <taxon>Panicoideae</taxon>
        <taxon>Panicodae</taxon>
        <taxon>Paniceae</taxon>
        <taxon>Panicinae</taxon>
        <taxon>Panicum</taxon>
        <taxon>Panicum sect. Hiantes</taxon>
    </lineage>
</organism>
<accession>A0A8T0Q7B4</accession>
<evidence type="ECO:0000313" key="2">
    <source>
        <dbReference type="EMBL" id="KAG2569225.1"/>
    </source>
</evidence>
<reference evidence="2" key="1">
    <citation type="submission" date="2020-05" db="EMBL/GenBank/DDBJ databases">
        <title>WGS assembly of Panicum virgatum.</title>
        <authorList>
            <person name="Lovell J.T."/>
            <person name="Jenkins J."/>
            <person name="Shu S."/>
            <person name="Juenger T.E."/>
            <person name="Schmutz J."/>
        </authorList>
    </citation>
    <scope>NUCLEOTIDE SEQUENCE</scope>
    <source>
        <strain evidence="2">AP13</strain>
    </source>
</reference>
<gene>
    <name evidence="2" type="ORF">PVAP13_7NG376921</name>
</gene>
<protein>
    <submittedName>
        <fullName evidence="2">Uncharacterized protein</fullName>
    </submittedName>
</protein>
<sequence length="143" mass="16504">MPPGSGMTRWRPPGSGMTRRREVPKKKTKEEGRGDWERKASLTVSRLLAFLPRLLPPCPRAFSPLLRSRTQPRLPAARGLRARRRNLPLYNLESARRRRRPAPPRISAIFGGQGVWLASEFSDHVTSVDMNEYRFLERWFATP</sequence>
<feature type="region of interest" description="Disordered" evidence="1">
    <location>
        <begin position="1"/>
        <end position="36"/>
    </location>
</feature>
<name>A0A8T0Q7B4_PANVG</name>